<feature type="region of interest" description="Disordered" evidence="1">
    <location>
        <begin position="481"/>
        <end position="508"/>
    </location>
</feature>
<dbReference type="AlphaFoldDB" id="A0A1D1ZY03"/>
<dbReference type="EMBL" id="GDKF01006891">
    <property type="protein sequence ID" value="JAT71731.1"/>
    <property type="molecule type" value="Transcribed_RNA"/>
</dbReference>
<feature type="region of interest" description="Disordered" evidence="1">
    <location>
        <begin position="155"/>
        <end position="224"/>
    </location>
</feature>
<gene>
    <name evidence="2" type="ORF">g.62072</name>
</gene>
<feature type="compositionally biased region" description="Low complexity" evidence="1">
    <location>
        <begin position="182"/>
        <end position="193"/>
    </location>
</feature>
<feature type="region of interest" description="Disordered" evidence="1">
    <location>
        <begin position="1"/>
        <end position="27"/>
    </location>
</feature>
<accession>A0A1D1ZY03</accession>
<sequence length="766" mass="79691">MQRSEATIQHPAPFRCGLSQGSGPSRYPAEAGVQAARSKVDACVQNVYETIPAIHAHSSPLRQARPLDDYRDKQHASPIFLRGRPARLDNSIEVDARLAYLEKRRRGGGMSLLRRLFLGCFSSAPRSPGPGPSARPSSHLRSVPCAMDPLRQSAASLRSSQLVPVPLEQGPPIRPRNRAQARFRAAGQGGPARARPPNPGLEPDGRRGRAFGSPGDAGHASVPNYASPVAGAGASPVAGAGASPARGPSASGRARRCLAPALPRVAGLAAASNASPARGSPLKGVRPVGGALHPPGQQLLAQQAPAQHTHGAGARPTSPGPQCAGLLDPDSPPARPASRGAMAPDAGPPPRQPPSAKKRQVVMLPRPVAPRTRSTTEAGPAPLAAEPPRPPPPRSPRLNRAADMRLAVAEARREAQRAQRNTLLQRVDPARLGRMLAAQAPGQPGSKRARQACAAADAADRERCATRERCSGWERCLGRERAAGRERATAPPREGADPQRAKRARPAKQSYVEELRGLVARLALDGQQGEVGDRVRAEGRRARAEGGRSRAALDAWPGVDAEVEHTMRGAGAARSGTALHVVVPPTPVLPGHDTYLEVRGWKAGPGGRGRCLPRCGRRALASGQRSLGARPGHAERGVPLRSSPTPPRRSDPLYFVDAAASGSGPQRRPSAAGGLQGALRRALGTPPGGRGGGVALGPSPARVQPGQRGARLLARGPWCRGGGPADGGPLDGAERRPPMTHVLVACGDAGSSQGVLPALPPRLYPC</sequence>
<feature type="compositionally biased region" description="Low complexity" evidence="1">
    <location>
        <begin position="270"/>
        <end position="281"/>
    </location>
</feature>
<organism evidence="2">
    <name type="scientific">Auxenochlorella protothecoides</name>
    <name type="common">Green microalga</name>
    <name type="synonym">Chlorella protothecoides</name>
    <dbReference type="NCBI Taxonomy" id="3075"/>
    <lineage>
        <taxon>Eukaryota</taxon>
        <taxon>Viridiplantae</taxon>
        <taxon>Chlorophyta</taxon>
        <taxon>core chlorophytes</taxon>
        <taxon>Trebouxiophyceae</taxon>
        <taxon>Chlorellales</taxon>
        <taxon>Chlorellaceae</taxon>
        <taxon>Auxenochlorella</taxon>
    </lineage>
</organism>
<proteinExistence type="predicted"/>
<evidence type="ECO:0000313" key="2">
    <source>
        <dbReference type="EMBL" id="JAT71731.1"/>
    </source>
</evidence>
<evidence type="ECO:0000256" key="1">
    <source>
        <dbReference type="SAM" id="MobiDB-lite"/>
    </source>
</evidence>
<feature type="compositionally biased region" description="Pro residues" evidence="1">
    <location>
        <begin position="385"/>
        <end position="395"/>
    </location>
</feature>
<feature type="compositionally biased region" description="Basic and acidic residues" evidence="1">
    <location>
        <begin position="481"/>
        <end position="500"/>
    </location>
</feature>
<feature type="region of interest" description="Disordered" evidence="1">
    <location>
        <begin position="270"/>
        <end position="402"/>
    </location>
</feature>
<protein>
    <submittedName>
        <fullName evidence="2">Uncharacterized protein</fullName>
    </submittedName>
</protein>
<feature type="compositionally biased region" description="Gly residues" evidence="1">
    <location>
        <begin position="686"/>
        <end position="695"/>
    </location>
</feature>
<reference evidence="2" key="1">
    <citation type="submission" date="2015-08" db="EMBL/GenBank/DDBJ databases">
        <authorList>
            <person name="Babu N.S."/>
            <person name="Beckwith C.J."/>
            <person name="Beseler K.G."/>
            <person name="Brison A."/>
            <person name="Carone J.V."/>
            <person name="Caskin T.P."/>
            <person name="Diamond M."/>
            <person name="Durham M.E."/>
            <person name="Foxe J.M."/>
            <person name="Go M."/>
            <person name="Henderson B.A."/>
            <person name="Jones I.B."/>
            <person name="McGettigan J.A."/>
            <person name="Micheletti S.J."/>
            <person name="Nasrallah M.E."/>
            <person name="Ortiz D."/>
            <person name="Piller C.R."/>
            <person name="Privatt S.R."/>
            <person name="Schneider S.L."/>
            <person name="Sharp S."/>
            <person name="Smith T.C."/>
            <person name="Stanton J.D."/>
            <person name="Ullery H.E."/>
            <person name="Wilson R.J."/>
            <person name="Serrano M.G."/>
            <person name="Buck G."/>
            <person name="Lee V."/>
            <person name="Wang Y."/>
            <person name="Carvalho R."/>
            <person name="Voegtly L."/>
            <person name="Shi R."/>
            <person name="Duckworth R."/>
            <person name="Johnson A."/>
            <person name="Loviza R."/>
            <person name="Walstead R."/>
            <person name="Shah Z."/>
            <person name="Kiflezghi M."/>
            <person name="Wade K."/>
            <person name="Ball S.L."/>
            <person name="Bradley K.W."/>
            <person name="Asai D.J."/>
            <person name="Bowman C.A."/>
            <person name="Russell D.A."/>
            <person name="Pope W.H."/>
            <person name="Jacobs-Sera D."/>
            <person name="Hendrix R.W."/>
            <person name="Hatfull G.F."/>
        </authorList>
    </citation>
    <scope>NUCLEOTIDE SEQUENCE</scope>
</reference>
<feature type="compositionally biased region" description="Low complexity" evidence="1">
    <location>
        <begin position="671"/>
        <end position="685"/>
    </location>
</feature>
<feature type="region of interest" description="Disordered" evidence="1">
    <location>
        <begin position="622"/>
        <end position="705"/>
    </location>
</feature>
<feature type="region of interest" description="Disordered" evidence="1">
    <location>
        <begin position="233"/>
        <end position="252"/>
    </location>
</feature>
<feature type="compositionally biased region" description="Low complexity" evidence="1">
    <location>
        <begin position="291"/>
        <end position="310"/>
    </location>
</feature>
<name>A0A1D1ZY03_AUXPR</name>